<organism evidence="13 14">
    <name type="scientific">Bacteroides eggerthii</name>
    <dbReference type="NCBI Taxonomy" id="28111"/>
    <lineage>
        <taxon>Bacteria</taxon>
        <taxon>Pseudomonadati</taxon>
        <taxon>Bacteroidota</taxon>
        <taxon>Bacteroidia</taxon>
        <taxon>Bacteroidales</taxon>
        <taxon>Bacteroidaceae</taxon>
        <taxon>Bacteroides</taxon>
    </lineage>
</organism>
<keyword evidence="9" id="KW-0624">Polysaccharide degradation</keyword>
<evidence type="ECO:0000256" key="2">
    <source>
        <dbReference type="ARBA" id="ARBA00007495"/>
    </source>
</evidence>
<dbReference type="InterPro" id="IPR036116">
    <property type="entry name" value="FN3_sf"/>
</dbReference>
<feature type="chain" id="PRO_5017086874" description="endo-1,4-beta-xylanase" evidence="10">
    <location>
        <begin position="23"/>
        <end position="592"/>
    </location>
</feature>
<keyword evidence="5 10" id="KW-0732">Signal</keyword>
<keyword evidence="6 13" id="KW-0378">Hydrolase</keyword>
<dbReference type="GO" id="GO:0045493">
    <property type="term" value="P:xylan catabolic process"/>
    <property type="evidence" value="ECO:0007669"/>
    <property type="project" value="UniProtKB-KW"/>
</dbReference>
<evidence type="ECO:0000256" key="9">
    <source>
        <dbReference type="ARBA" id="ARBA00023326"/>
    </source>
</evidence>
<dbReference type="InterPro" id="IPR044846">
    <property type="entry name" value="GH10"/>
</dbReference>
<dbReference type="PROSITE" id="PS51257">
    <property type="entry name" value="PROKAR_LIPOPROTEIN"/>
    <property type="match status" value="1"/>
</dbReference>
<evidence type="ECO:0000256" key="10">
    <source>
        <dbReference type="SAM" id="SignalP"/>
    </source>
</evidence>
<gene>
    <name evidence="13" type="primary">xynZ</name>
    <name evidence="13" type="ORF">NCTC11155_02935</name>
</gene>
<evidence type="ECO:0000259" key="11">
    <source>
        <dbReference type="PROSITE" id="PS50853"/>
    </source>
</evidence>
<evidence type="ECO:0000256" key="5">
    <source>
        <dbReference type="ARBA" id="ARBA00022729"/>
    </source>
</evidence>
<dbReference type="RefSeq" id="WP_004292249.1">
    <property type="nucleotide sequence ID" value="NZ_CABKNQ010000017.1"/>
</dbReference>
<evidence type="ECO:0000259" key="12">
    <source>
        <dbReference type="PROSITE" id="PS51760"/>
    </source>
</evidence>
<evidence type="ECO:0000256" key="4">
    <source>
        <dbReference type="ARBA" id="ARBA00022651"/>
    </source>
</evidence>
<keyword evidence="8 13" id="KW-0326">Glycosidase</keyword>
<dbReference type="PANTHER" id="PTHR31490">
    <property type="entry name" value="GLYCOSYL HYDROLASE"/>
    <property type="match status" value="1"/>
</dbReference>
<proteinExistence type="inferred from homology"/>
<dbReference type="InterPro" id="IPR003961">
    <property type="entry name" value="FN3_dom"/>
</dbReference>
<dbReference type="InterPro" id="IPR013783">
    <property type="entry name" value="Ig-like_fold"/>
</dbReference>
<comment type="catalytic activity">
    <reaction evidence="1">
        <text>Endohydrolysis of (1-&gt;4)-beta-D-xylosidic linkages in xylans.</text>
        <dbReference type="EC" id="3.2.1.8"/>
    </reaction>
</comment>
<dbReference type="SUPFAM" id="SSF49265">
    <property type="entry name" value="Fibronectin type III"/>
    <property type="match status" value="1"/>
</dbReference>
<accession>A0A380Z964</accession>
<evidence type="ECO:0000256" key="3">
    <source>
        <dbReference type="ARBA" id="ARBA00012590"/>
    </source>
</evidence>
<feature type="signal peptide" evidence="10">
    <location>
        <begin position="1"/>
        <end position="22"/>
    </location>
</feature>
<dbReference type="PANTHER" id="PTHR31490:SF88">
    <property type="entry name" value="BETA-XYLANASE"/>
    <property type="match status" value="1"/>
</dbReference>
<dbReference type="PROSITE" id="PS51760">
    <property type="entry name" value="GH10_2"/>
    <property type="match status" value="1"/>
</dbReference>
<feature type="domain" description="GH10" evidence="12">
    <location>
        <begin position="266"/>
        <end position="583"/>
    </location>
</feature>
<comment type="similarity">
    <text evidence="2">Belongs to the glycosyl hydrolase 10 (cellulase F) family.</text>
</comment>
<dbReference type="EMBL" id="UFSX01000002">
    <property type="protein sequence ID" value="SUV43539.1"/>
    <property type="molecule type" value="Genomic_DNA"/>
</dbReference>
<dbReference type="GO" id="GO:0031176">
    <property type="term" value="F:endo-1,4-beta-xylanase activity"/>
    <property type="evidence" value="ECO:0007669"/>
    <property type="project" value="UniProtKB-EC"/>
</dbReference>
<dbReference type="InterPro" id="IPR001000">
    <property type="entry name" value="GH10_dom"/>
</dbReference>
<evidence type="ECO:0000256" key="7">
    <source>
        <dbReference type="ARBA" id="ARBA00023277"/>
    </source>
</evidence>
<dbReference type="InterPro" id="IPR017853">
    <property type="entry name" value="GH"/>
</dbReference>
<keyword evidence="7" id="KW-0119">Carbohydrate metabolism</keyword>
<evidence type="ECO:0000313" key="14">
    <source>
        <dbReference type="Proteomes" id="UP000254424"/>
    </source>
</evidence>
<sequence length="592" mass="65735">MKTKTFLLGLSALLLGSISILSCSDDDKEIVSGGKTTPKLGAVVVTETSITHKAATVTAELIDWGGAEPNSSGICWATTPNPSVEQQTKVKIDMSEPGDYEYNIKGLLPETKYYVRSFARNARGLVYSEQLEFETKPESPDMMDYVEVGNPELIGEPGKVNANLASTIISNGGGTLKRAGFVISEHTQPTVEDKMYELSPAKIGNFELTISSLLSGTTYYVRTFGENVKGIVYSSEELSFTTQEADMSLKGNCGNLLIGGTVEVPIGTPGNLNDKAEKIIEREYNVVQIPCYPIAWNSWSALEDMNLDAQRQYVDWCQKRGIKTIGHFLLAGPQTYYPDWFLNKTWSTEELETALENRIKTVIEKMGGDKVDMWTVVNESLNKGVYETCKWSALGTENSLSGGKAVPIYITKAFEYAKKYAPNAELILSERNFLMSMQTDKNAVEFRKLALHLKEKGLCTTVGVQLHQIQAAAGFNNPETMAGWAQLTNHIKWFKDNGFKIIINEVSISKAKKQTDPAFTAAELDCQKRAYVKFMQTAIDAGADGMLFWGLGDGYNSYRQWDECNLYDHNRDRKPAFDGVLEVLMQKFPVTE</sequence>
<dbReference type="Pfam" id="PF00331">
    <property type="entry name" value="Glyco_hydro_10"/>
    <property type="match status" value="1"/>
</dbReference>
<dbReference type="GeneID" id="93069677"/>
<feature type="domain" description="Fibronectin type-III" evidence="11">
    <location>
        <begin position="39"/>
        <end position="138"/>
    </location>
</feature>
<dbReference type="PROSITE" id="PS50853">
    <property type="entry name" value="FN3"/>
    <property type="match status" value="1"/>
</dbReference>
<evidence type="ECO:0000256" key="1">
    <source>
        <dbReference type="ARBA" id="ARBA00000681"/>
    </source>
</evidence>
<dbReference type="Proteomes" id="UP000254424">
    <property type="component" value="Unassembled WGS sequence"/>
</dbReference>
<dbReference type="AlphaFoldDB" id="A0A380Z964"/>
<reference evidence="13 14" key="1">
    <citation type="submission" date="2018-06" db="EMBL/GenBank/DDBJ databases">
        <authorList>
            <consortium name="Pathogen Informatics"/>
            <person name="Doyle S."/>
        </authorList>
    </citation>
    <scope>NUCLEOTIDE SEQUENCE [LARGE SCALE GENOMIC DNA]</scope>
    <source>
        <strain evidence="13 14">NCTC11155</strain>
    </source>
</reference>
<dbReference type="SMART" id="SM00633">
    <property type="entry name" value="Glyco_10"/>
    <property type="match status" value="1"/>
</dbReference>
<name>A0A380Z964_9BACE</name>
<dbReference type="EC" id="3.2.1.8" evidence="3"/>
<evidence type="ECO:0000256" key="6">
    <source>
        <dbReference type="ARBA" id="ARBA00022801"/>
    </source>
</evidence>
<evidence type="ECO:0000313" key="13">
    <source>
        <dbReference type="EMBL" id="SUV43539.1"/>
    </source>
</evidence>
<evidence type="ECO:0000256" key="8">
    <source>
        <dbReference type="ARBA" id="ARBA00023295"/>
    </source>
</evidence>
<dbReference type="SUPFAM" id="SSF51445">
    <property type="entry name" value="(Trans)glycosidases"/>
    <property type="match status" value="1"/>
</dbReference>
<keyword evidence="4 13" id="KW-0858">Xylan degradation</keyword>
<dbReference type="OrthoDB" id="1032269at2"/>
<dbReference type="STRING" id="483216.BACEGG_03646"/>
<protein>
    <recommendedName>
        <fullName evidence="3">endo-1,4-beta-xylanase</fullName>
        <ecNumber evidence="3">3.2.1.8</ecNumber>
    </recommendedName>
</protein>
<dbReference type="Gene3D" id="2.60.40.10">
    <property type="entry name" value="Immunoglobulins"/>
    <property type="match status" value="1"/>
</dbReference>
<dbReference type="Gene3D" id="3.20.20.80">
    <property type="entry name" value="Glycosidases"/>
    <property type="match status" value="1"/>
</dbReference>